<protein>
    <submittedName>
        <fullName evidence="1">Uncharacterized protein</fullName>
    </submittedName>
</protein>
<organism evidence="1 2">
    <name type="scientific">Naumannella halotolerans</name>
    <dbReference type="NCBI Taxonomy" id="993414"/>
    <lineage>
        <taxon>Bacteria</taxon>
        <taxon>Bacillati</taxon>
        <taxon>Actinomycetota</taxon>
        <taxon>Actinomycetes</taxon>
        <taxon>Propionibacteriales</taxon>
        <taxon>Propionibacteriaceae</taxon>
        <taxon>Naumannella</taxon>
    </lineage>
</organism>
<evidence type="ECO:0000313" key="2">
    <source>
        <dbReference type="Proteomes" id="UP000295371"/>
    </source>
</evidence>
<dbReference type="AlphaFoldDB" id="A0A4R7J6L8"/>
<keyword evidence="2" id="KW-1185">Reference proteome</keyword>
<dbReference type="Proteomes" id="UP000295371">
    <property type="component" value="Unassembled WGS sequence"/>
</dbReference>
<dbReference type="EMBL" id="SOAW01000001">
    <property type="protein sequence ID" value="TDT32884.1"/>
    <property type="molecule type" value="Genomic_DNA"/>
</dbReference>
<gene>
    <name evidence="1" type="ORF">CLV29_0474</name>
</gene>
<reference evidence="1 2" key="1">
    <citation type="submission" date="2019-03" db="EMBL/GenBank/DDBJ databases">
        <title>Genomic Encyclopedia of Archaeal and Bacterial Type Strains, Phase II (KMG-II): from individual species to whole genera.</title>
        <authorList>
            <person name="Goeker M."/>
        </authorList>
    </citation>
    <scope>NUCLEOTIDE SEQUENCE [LARGE SCALE GENOMIC DNA]</scope>
    <source>
        <strain evidence="1 2">DSM 24323</strain>
    </source>
</reference>
<dbReference type="RefSeq" id="WP_133753469.1">
    <property type="nucleotide sequence ID" value="NZ_CP171129.1"/>
</dbReference>
<sequence length="237" mass="24027">MHALAAAVRLAAHLNLLQRTPVSVEVAARSVVADDPAHHVVDTEGVLGLDRSAAAELDAGLAAATVLAPGPWVLALPRPGAPGLLRGPKELTAAAIEAGAAVVAAGGLCAFVPWSVGNAVQWEVFAAAPPAVPPGRYEVERALSETVLTAGRALTEIGGAAGERPDPPTALLPQGYPARTRLAADRAAGLLLAAEAGIEAADRAWSVHAVEVRSRELRALRDAAADALAAAVWLPPS</sequence>
<comment type="caution">
    <text evidence="1">The sequence shown here is derived from an EMBL/GenBank/DDBJ whole genome shotgun (WGS) entry which is preliminary data.</text>
</comment>
<name>A0A4R7J6L8_9ACTN</name>
<proteinExistence type="predicted"/>
<evidence type="ECO:0000313" key="1">
    <source>
        <dbReference type="EMBL" id="TDT32884.1"/>
    </source>
</evidence>
<accession>A0A4R7J6L8</accession>